<sequence>MADIWKDVKIIGKIKEKNGEFIIKIVDLRGNLKIDMRHHVATDKYTGPGKGVLLDYDLASSIFSGNLFDKAFSELDTIVSKKEKAIKKSKLRKK</sequence>
<evidence type="ECO:0000313" key="1">
    <source>
        <dbReference type="EMBL" id="QJA69897.1"/>
    </source>
</evidence>
<reference evidence="1" key="1">
    <citation type="submission" date="2020-03" db="EMBL/GenBank/DDBJ databases">
        <title>The deep terrestrial virosphere.</title>
        <authorList>
            <person name="Holmfeldt K."/>
            <person name="Nilsson E."/>
            <person name="Simone D."/>
            <person name="Lopez-Fernandez M."/>
            <person name="Wu X."/>
            <person name="de Brujin I."/>
            <person name="Lundin D."/>
            <person name="Andersson A."/>
            <person name="Bertilsson S."/>
            <person name="Dopson M."/>
        </authorList>
    </citation>
    <scope>NUCLEOTIDE SEQUENCE</scope>
    <source>
        <strain evidence="1">MM415A04172</strain>
    </source>
</reference>
<gene>
    <name evidence="1" type="ORF">MM415A04172_0003</name>
</gene>
<name>A0A6M3JM27_9ZZZZ</name>
<evidence type="ECO:0008006" key="2">
    <source>
        <dbReference type="Google" id="ProtNLM"/>
    </source>
</evidence>
<proteinExistence type="predicted"/>
<protein>
    <recommendedName>
        <fullName evidence="2">Transcriptional coactivator p15 (PC4) C-terminal domain-containing protein</fullName>
    </recommendedName>
</protein>
<accession>A0A6M3JM27</accession>
<dbReference type="AlphaFoldDB" id="A0A6M3JM27"/>
<dbReference type="EMBL" id="MT141746">
    <property type="protein sequence ID" value="QJA69897.1"/>
    <property type="molecule type" value="Genomic_DNA"/>
</dbReference>
<organism evidence="1">
    <name type="scientific">viral metagenome</name>
    <dbReference type="NCBI Taxonomy" id="1070528"/>
    <lineage>
        <taxon>unclassified sequences</taxon>
        <taxon>metagenomes</taxon>
        <taxon>organismal metagenomes</taxon>
    </lineage>
</organism>